<dbReference type="InterPro" id="IPR029039">
    <property type="entry name" value="Flavoprotein-like_sf"/>
</dbReference>
<evidence type="ECO:0000256" key="4">
    <source>
        <dbReference type="ARBA" id="ARBA00023002"/>
    </source>
</evidence>
<reference evidence="7" key="1">
    <citation type="submission" date="2016-10" db="EMBL/GenBank/DDBJ databases">
        <authorList>
            <person name="Varghese N."/>
            <person name="Submissions S."/>
        </authorList>
    </citation>
    <scope>NUCLEOTIDE SEQUENCE [LARGE SCALE GENOMIC DNA]</scope>
    <source>
        <strain evidence="7">DSM 26542</strain>
    </source>
</reference>
<protein>
    <submittedName>
        <fullName evidence="6">Arsenical resistance protein ArsH</fullName>
    </submittedName>
</protein>
<dbReference type="OrthoDB" id="9812295at2"/>
<keyword evidence="4" id="KW-0560">Oxidoreductase</keyword>
<dbReference type="InterPro" id="IPR005025">
    <property type="entry name" value="FMN_Rdtase-like_dom"/>
</dbReference>
<dbReference type="PANTHER" id="PTHR43408:SF2">
    <property type="entry name" value="FMN REDUCTASE (NADPH)"/>
    <property type="match status" value="1"/>
</dbReference>
<evidence type="ECO:0000259" key="5">
    <source>
        <dbReference type="Pfam" id="PF03358"/>
    </source>
</evidence>
<dbReference type="AlphaFoldDB" id="A0A1I3RC84"/>
<gene>
    <name evidence="6" type="ORF">SAMN04487893_107123</name>
</gene>
<dbReference type="Proteomes" id="UP000243887">
    <property type="component" value="Unassembled WGS sequence"/>
</dbReference>
<sequence>MKALIFNGSLDEEAFRTSRRIAQYYADQFSALNIEVQQVHLSDYQIPIFHPRNTEPTPQSVLDFVEAFVTSDVQIWLTPLYHGGMAGVMKNALDWLELTSSNKPAYLTNKVVGLGCWSGGNQAMQGVQAMDNVAKALRAWTLPYQISMNSSDMYENNELANFYKSKISLMVDLLVESQK</sequence>
<keyword evidence="3" id="KW-0288">FMN</keyword>
<dbReference type="STRING" id="1150112.SAMN04487893_107123"/>
<feature type="domain" description="NADPH-dependent FMN reductase-like" evidence="5">
    <location>
        <begin position="1"/>
        <end position="149"/>
    </location>
</feature>
<dbReference type="InterPro" id="IPR051814">
    <property type="entry name" value="NAD(P)H-dep_FMN_reductase"/>
</dbReference>
<proteinExistence type="inferred from homology"/>
<dbReference type="EMBL" id="FORU01000007">
    <property type="protein sequence ID" value="SFJ43422.1"/>
    <property type="molecule type" value="Genomic_DNA"/>
</dbReference>
<dbReference type="RefSeq" id="WP_090678969.1">
    <property type="nucleotide sequence ID" value="NZ_FORU01000007.1"/>
</dbReference>
<evidence type="ECO:0000256" key="1">
    <source>
        <dbReference type="ARBA" id="ARBA00005990"/>
    </source>
</evidence>
<evidence type="ECO:0000256" key="3">
    <source>
        <dbReference type="ARBA" id="ARBA00022643"/>
    </source>
</evidence>
<dbReference type="SUPFAM" id="SSF52218">
    <property type="entry name" value="Flavoproteins"/>
    <property type="match status" value="1"/>
</dbReference>
<evidence type="ECO:0000256" key="2">
    <source>
        <dbReference type="ARBA" id="ARBA00022630"/>
    </source>
</evidence>
<dbReference type="GO" id="GO:0016491">
    <property type="term" value="F:oxidoreductase activity"/>
    <property type="evidence" value="ECO:0007669"/>
    <property type="project" value="UniProtKB-KW"/>
</dbReference>
<dbReference type="PANTHER" id="PTHR43408">
    <property type="entry name" value="FMN REDUCTASE (NADPH)"/>
    <property type="match status" value="1"/>
</dbReference>
<accession>A0A1I3RC84</accession>
<name>A0A1I3RC84_9FLAO</name>
<comment type="similarity">
    <text evidence="1">Belongs to the SsuE family.</text>
</comment>
<dbReference type="Gene3D" id="3.40.50.360">
    <property type="match status" value="1"/>
</dbReference>
<organism evidence="6 7">
    <name type="scientific">Myroides guanonis</name>
    <dbReference type="NCBI Taxonomy" id="1150112"/>
    <lineage>
        <taxon>Bacteria</taxon>
        <taxon>Pseudomonadati</taxon>
        <taxon>Bacteroidota</taxon>
        <taxon>Flavobacteriia</taxon>
        <taxon>Flavobacteriales</taxon>
        <taxon>Flavobacteriaceae</taxon>
        <taxon>Myroides</taxon>
    </lineage>
</organism>
<keyword evidence="7" id="KW-1185">Reference proteome</keyword>
<evidence type="ECO:0000313" key="6">
    <source>
        <dbReference type="EMBL" id="SFJ43422.1"/>
    </source>
</evidence>
<dbReference type="Pfam" id="PF03358">
    <property type="entry name" value="FMN_red"/>
    <property type="match status" value="1"/>
</dbReference>
<evidence type="ECO:0000313" key="7">
    <source>
        <dbReference type="Proteomes" id="UP000243887"/>
    </source>
</evidence>
<keyword evidence="2" id="KW-0285">Flavoprotein</keyword>